<reference evidence="1" key="2">
    <citation type="submission" date="2020-09" db="EMBL/GenBank/DDBJ databases">
        <authorList>
            <person name="Sun Q."/>
            <person name="Ohkuma M."/>
        </authorList>
    </citation>
    <scope>NUCLEOTIDE SEQUENCE</scope>
    <source>
        <strain evidence="1">JCM 4637</strain>
    </source>
</reference>
<evidence type="ECO:0000313" key="1">
    <source>
        <dbReference type="EMBL" id="GHC80862.1"/>
    </source>
</evidence>
<protein>
    <submittedName>
        <fullName evidence="1">Uncharacterized protein</fullName>
    </submittedName>
</protein>
<dbReference type="RefSeq" id="WP_189821251.1">
    <property type="nucleotide sequence ID" value="NZ_BMVC01000001.1"/>
</dbReference>
<sequence length="100" mass="11265">MPTFEVLPRFARDFAKLTPEQARRFRRVVLEEFVPGLTDGRFLPGLRIKGVQAAPGVFELTWAPDGRATWQYGEEKIAGSPHVIWRRIGTHGIFVPPPGP</sequence>
<dbReference type="Proteomes" id="UP000638353">
    <property type="component" value="Unassembled WGS sequence"/>
</dbReference>
<name>A0A918WTD3_9ACTN</name>
<reference evidence="1" key="1">
    <citation type="journal article" date="2014" name="Int. J. Syst. Evol. Microbiol.">
        <title>Complete genome sequence of Corynebacterium casei LMG S-19264T (=DSM 44701T), isolated from a smear-ripened cheese.</title>
        <authorList>
            <consortium name="US DOE Joint Genome Institute (JGI-PGF)"/>
            <person name="Walter F."/>
            <person name="Albersmeier A."/>
            <person name="Kalinowski J."/>
            <person name="Ruckert C."/>
        </authorList>
    </citation>
    <scope>NUCLEOTIDE SEQUENCE</scope>
    <source>
        <strain evidence="1">JCM 4637</strain>
    </source>
</reference>
<dbReference type="AlphaFoldDB" id="A0A918WTD3"/>
<evidence type="ECO:0000313" key="2">
    <source>
        <dbReference type="Proteomes" id="UP000638353"/>
    </source>
</evidence>
<dbReference type="EMBL" id="BMVC01000001">
    <property type="protein sequence ID" value="GHC80862.1"/>
    <property type="molecule type" value="Genomic_DNA"/>
</dbReference>
<accession>A0A918WTD3</accession>
<comment type="caution">
    <text evidence="1">The sequence shown here is derived from an EMBL/GenBank/DDBJ whole genome shotgun (WGS) entry which is preliminary data.</text>
</comment>
<organism evidence="1 2">
    <name type="scientific">Streptomyces finlayi</name>
    <dbReference type="NCBI Taxonomy" id="67296"/>
    <lineage>
        <taxon>Bacteria</taxon>
        <taxon>Bacillati</taxon>
        <taxon>Actinomycetota</taxon>
        <taxon>Actinomycetes</taxon>
        <taxon>Kitasatosporales</taxon>
        <taxon>Streptomycetaceae</taxon>
        <taxon>Streptomyces</taxon>
    </lineage>
</organism>
<gene>
    <name evidence="1" type="ORF">GCM10010334_08220</name>
</gene>
<proteinExistence type="predicted"/>